<protein>
    <submittedName>
        <fullName evidence="2">Uncharacterized protein</fullName>
    </submittedName>
</protein>
<proteinExistence type="predicted"/>
<dbReference type="Proteomes" id="UP000011083">
    <property type="component" value="Unassembled WGS sequence"/>
</dbReference>
<feature type="compositionally biased region" description="Basic residues" evidence="1">
    <location>
        <begin position="40"/>
        <end position="53"/>
    </location>
</feature>
<dbReference type="VEuPathDB" id="AmoebaDB:ACA1_309830"/>
<evidence type="ECO:0000256" key="1">
    <source>
        <dbReference type="SAM" id="MobiDB-lite"/>
    </source>
</evidence>
<sequence length="63" mass="7271">MNNTRRLFPSLVRSEATLFSSAMNLPIFAPGSETEVMANKRNRKAKKKHRKRQEGKEVSLRRA</sequence>
<organism evidence="2 3">
    <name type="scientific">Acanthamoeba castellanii (strain ATCC 30010 / Neff)</name>
    <dbReference type="NCBI Taxonomy" id="1257118"/>
    <lineage>
        <taxon>Eukaryota</taxon>
        <taxon>Amoebozoa</taxon>
        <taxon>Discosea</taxon>
        <taxon>Longamoebia</taxon>
        <taxon>Centramoebida</taxon>
        <taxon>Acanthamoebidae</taxon>
        <taxon>Acanthamoeba</taxon>
    </lineage>
</organism>
<dbReference type="AlphaFoldDB" id="L8HJT9"/>
<feature type="compositionally biased region" description="Basic and acidic residues" evidence="1">
    <location>
        <begin position="54"/>
        <end position="63"/>
    </location>
</feature>
<dbReference type="KEGG" id="acan:ACA1_309830"/>
<keyword evidence="3" id="KW-1185">Reference proteome</keyword>
<reference evidence="2 3" key="1">
    <citation type="journal article" date="2013" name="Genome Biol.">
        <title>Genome of Acanthamoeba castellanii highlights extensive lateral gene transfer and early evolution of tyrosine kinase signaling.</title>
        <authorList>
            <person name="Clarke M."/>
            <person name="Lohan A.J."/>
            <person name="Liu B."/>
            <person name="Lagkouvardos I."/>
            <person name="Roy S."/>
            <person name="Zafar N."/>
            <person name="Bertelli C."/>
            <person name="Schilde C."/>
            <person name="Kianianmomeni A."/>
            <person name="Burglin T.R."/>
            <person name="Frech C."/>
            <person name="Turcotte B."/>
            <person name="Kopec K.O."/>
            <person name="Synnott J.M."/>
            <person name="Choo C."/>
            <person name="Paponov I."/>
            <person name="Finkler A."/>
            <person name="Soon Heng Tan C."/>
            <person name="Hutchins A.P."/>
            <person name="Weinmeier T."/>
            <person name="Rattei T."/>
            <person name="Chu J.S."/>
            <person name="Gimenez G."/>
            <person name="Irimia M."/>
            <person name="Rigden D.J."/>
            <person name="Fitzpatrick D.A."/>
            <person name="Lorenzo-Morales J."/>
            <person name="Bateman A."/>
            <person name="Chiu C.H."/>
            <person name="Tang P."/>
            <person name="Hegemann P."/>
            <person name="Fromm H."/>
            <person name="Raoult D."/>
            <person name="Greub G."/>
            <person name="Miranda-Saavedra D."/>
            <person name="Chen N."/>
            <person name="Nash P."/>
            <person name="Ginger M.L."/>
            <person name="Horn M."/>
            <person name="Schaap P."/>
            <person name="Caler L."/>
            <person name="Loftus B."/>
        </authorList>
    </citation>
    <scope>NUCLEOTIDE SEQUENCE [LARGE SCALE GENOMIC DNA]</scope>
    <source>
        <strain evidence="2 3">Neff</strain>
    </source>
</reference>
<name>L8HJT9_ACACF</name>
<gene>
    <name evidence="2" type="ORF">ACA1_309830</name>
</gene>
<dbReference type="GeneID" id="14925982"/>
<dbReference type="EMBL" id="KB007810">
    <property type="protein sequence ID" value="ELR24948.1"/>
    <property type="molecule type" value="Genomic_DNA"/>
</dbReference>
<dbReference type="RefSeq" id="XP_004367811.1">
    <property type="nucleotide sequence ID" value="XM_004367754.1"/>
</dbReference>
<evidence type="ECO:0000313" key="3">
    <source>
        <dbReference type="Proteomes" id="UP000011083"/>
    </source>
</evidence>
<evidence type="ECO:0000313" key="2">
    <source>
        <dbReference type="EMBL" id="ELR24948.1"/>
    </source>
</evidence>
<accession>L8HJT9</accession>
<feature type="region of interest" description="Disordered" evidence="1">
    <location>
        <begin position="35"/>
        <end position="63"/>
    </location>
</feature>